<dbReference type="RefSeq" id="WP_146901607.1">
    <property type="nucleotide sequence ID" value="NZ_BAAARM010000002.1"/>
</dbReference>
<feature type="region of interest" description="Disordered" evidence="1">
    <location>
        <begin position="64"/>
        <end position="88"/>
    </location>
</feature>
<feature type="domain" description="GGDEF" evidence="2">
    <location>
        <begin position="1"/>
        <end position="64"/>
    </location>
</feature>
<comment type="caution">
    <text evidence="3">The sequence shown here is derived from an EMBL/GenBank/DDBJ whole genome shotgun (WGS) entry which is preliminary data.</text>
</comment>
<organism evidence="3 4">
    <name type="scientific">Cellulomonas aerilata</name>
    <dbReference type="NCBI Taxonomy" id="515326"/>
    <lineage>
        <taxon>Bacteria</taxon>
        <taxon>Bacillati</taxon>
        <taxon>Actinomycetota</taxon>
        <taxon>Actinomycetes</taxon>
        <taxon>Micrococcales</taxon>
        <taxon>Cellulomonadaceae</taxon>
        <taxon>Cellulomonas</taxon>
    </lineage>
</organism>
<evidence type="ECO:0000259" key="2">
    <source>
        <dbReference type="Pfam" id="PF00990"/>
    </source>
</evidence>
<dbReference type="Pfam" id="PF00990">
    <property type="entry name" value="GGDEF"/>
    <property type="match status" value="1"/>
</dbReference>
<dbReference type="AlphaFoldDB" id="A0A512DAM1"/>
<protein>
    <recommendedName>
        <fullName evidence="2">GGDEF domain-containing protein</fullName>
    </recommendedName>
</protein>
<dbReference type="InterPro" id="IPR043128">
    <property type="entry name" value="Rev_trsase/Diguanyl_cyclase"/>
</dbReference>
<dbReference type="Gene3D" id="3.30.70.270">
    <property type="match status" value="1"/>
</dbReference>
<reference evidence="3 4" key="1">
    <citation type="submission" date="2019-07" db="EMBL/GenBank/DDBJ databases">
        <title>Whole genome shotgun sequence of Cellulomonas aerilata NBRC 106308.</title>
        <authorList>
            <person name="Hosoyama A."/>
            <person name="Uohara A."/>
            <person name="Ohji S."/>
            <person name="Ichikawa N."/>
        </authorList>
    </citation>
    <scope>NUCLEOTIDE SEQUENCE [LARGE SCALE GENOMIC DNA]</scope>
    <source>
        <strain evidence="3 4">NBRC 106308</strain>
    </source>
</reference>
<dbReference type="Proteomes" id="UP000321181">
    <property type="component" value="Unassembled WGS sequence"/>
</dbReference>
<gene>
    <name evidence="3" type="ORF">CAE01nite_12470</name>
</gene>
<evidence type="ECO:0000256" key="1">
    <source>
        <dbReference type="SAM" id="MobiDB-lite"/>
    </source>
</evidence>
<dbReference type="InterPro" id="IPR000160">
    <property type="entry name" value="GGDEF_dom"/>
</dbReference>
<evidence type="ECO:0000313" key="4">
    <source>
        <dbReference type="Proteomes" id="UP000321181"/>
    </source>
</evidence>
<dbReference type="InterPro" id="IPR029787">
    <property type="entry name" value="Nucleotide_cyclase"/>
</dbReference>
<accession>A0A512DAM1</accession>
<proteinExistence type="predicted"/>
<name>A0A512DAM1_9CELL</name>
<dbReference type="SUPFAM" id="SSF55073">
    <property type="entry name" value="Nucleotide cyclase"/>
    <property type="match status" value="1"/>
</dbReference>
<evidence type="ECO:0000313" key="3">
    <source>
        <dbReference type="EMBL" id="GEO33522.1"/>
    </source>
</evidence>
<dbReference type="EMBL" id="BJYY01000010">
    <property type="protein sequence ID" value="GEO33522.1"/>
    <property type="molecule type" value="Genomic_DNA"/>
</dbReference>
<keyword evidence="4" id="KW-1185">Reference proteome</keyword>
<sequence length="88" mass="9545">MLLTDLPLDDAAAAAHVVVDRHDAPTQPFTVDGAEHRTDVTIGTALFPRDGRTTRDLIAHADAADADMYRGKPSRPALRPSPEDRTSR</sequence>